<dbReference type="AlphaFoldDB" id="A0A8C4LUK0"/>
<keyword evidence="12" id="KW-1185">Reference proteome</keyword>
<evidence type="ECO:0000256" key="5">
    <source>
        <dbReference type="ARBA" id="ARBA00023157"/>
    </source>
</evidence>
<evidence type="ECO:0000256" key="6">
    <source>
        <dbReference type="ARBA" id="ARBA00023180"/>
    </source>
</evidence>
<dbReference type="Gene3D" id="2.60.40.10">
    <property type="entry name" value="Immunoglobulins"/>
    <property type="match status" value="1"/>
</dbReference>
<evidence type="ECO:0000313" key="11">
    <source>
        <dbReference type="Ensembl" id="ENSEASP00005016815.1"/>
    </source>
</evidence>
<comment type="subcellular location">
    <subcellularLocation>
        <location evidence="1">Cell membrane</location>
    </subcellularLocation>
</comment>
<keyword evidence="5" id="KW-1015">Disulfide bond</keyword>
<keyword evidence="4" id="KW-0472">Membrane</keyword>
<feature type="signal peptide" evidence="9">
    <location>
        <begin position="1"/>
        <end position="17"/>
    </location>
</feature>
<keyword evidence="8" id="KW-0391">Immunity</keyword>
<dbReference type="Ensembl" id="ENSEAST00005018271.2">
    <property type="protein sequence ID" value="ENSEASP00005016815.1"/>
    <property type="gene ID" value="ENSEASG00005011652.2"/>
</dbReference>
<organism evidence="11 12">
    <name type="scientific">Equus asinus</name>
    <name type="common">Donkey</name>
    <name type="synonym">Equus africanus asinus</name>
    <dbReference type="NCBI Taxonomy" id="9793"/>
    <lineage>
        <taxon>Eukaryota</taxon>
        <taxon>Metazoa</taxon>
        <taxon>Chordata</taxon>
        <taxon>Craniata</taxon>
        <taxon>Vertebrata</taxon>
        <taxon>Euteleostomi</taxon>
        <taxon>Mammalia</taxon>
        <taxon>Eutheria</taxon>
        <taxon>Laurasiatheria</taxon>
        <taxon>Perissodactyla</taxon>
        <taxon>Equidae</taxon>
        <taxon>Equus</taxon>
    </lineage>
</organism>
<keyword evidence="2" id="KW-1003">Cell membrane</keyword>
<protein>
    <recommendedName>
        <fullName evidence="10">Ig-like domain-containing protein</fullName>
    </recommendedName>
</protein>
<evidence type="ECO:0000256" key="7">
    <source>
        <dbReference type="ARBA" id="ARBA00038651"/>
    </source>
</evidence>
<feature type="chain" id="PRO_5034419870" description="Ig-like domain-containing protein" evidence="9">
    <location>
        <begin position="18"/>
        <end position="176"/>
    </location>
</feature>
<evidence type="ECO:0000256" key="4">
    <source>
        <dbReference type="ARBA" id="ARBA00023136"/>
    </source>
</evidence>
<evidence type="ECO:0000256" key="2">
    <source>
        <dbReference type="ARBA" id="ARBA00022475"/>
    </source>
</evidence>
<dbReference type="GeneTree" id="ENSGT00940000153130"/>
<evidence type="ECO:0000256" key="1">
    <source>
        <dbReference type="ARBA" id="ARBA00004236"/>
    </source>
</evidence>
<sequence length="176" mass="19727">ILLKFSVLTLWIQLAWESTQQLEQSPQFLSIQEGANFTVDCNSSSIFTTFQWYKQEPGEGPVLLTMLTKGGQMRKLERLRAEFGKERKDSFLLITAAHPGDAGIYLCAGAQCSWGTCCLHPNPAAGSQSHCCHIPPALLHIPLSVNNDNNLRPSWNHFQCFSKTFPHTLENKIPQL</sequence>
<keyword evidence="8" id="KW-1279">T cell receptor</keyword>
<proteinExistence type="predicted"/>
<reference evidence="11" key="2">
    <citation type="submission" date="2025-08" db="UniProtKB">
        <authorList>
            <consortium name="Ensembl"/>
        </authorList>
    </citation>
    <scope>IDENTIFICATION</scope>
</reference>
<evidence type="ECO:0000259" key="10">
    <source>
        <dbReference type="PROSITE" id="PS50835"/>
    </source>
</evidence>
<dbReference type="Proteomes" id="UP000694387">
    <property type="component" value="Chromosome 2"/>
</dbReference>
<dbReference type="Pfam" id="PF07686">
    <property type="entry name" value="V-set"/>
    <property type="match status" value="1"/>
</dbReference>
<dbReference type="InterPro" id="IPR003599">
    <property type="entry name" value="Ig_sub"/>
</dbReference>
<dbReference type="InterPro" id="IPR007110">
    <property type="entry name" value="Ig-like_dom"/>
</dbReference>
<reference evidence="11 12" key="1">
    <citation type="journal article" date="2020" name="Nat. Commun.">
        <title>Donkey genomes provide new insights into domestication and selection for coat color.</title>
        <authorList>
            <person name="Wang"/>
            <person name="C."/>
            <person name="Li"/>
            <person name="H."/>
            <person name="Guo"/>
            <person name="Y."/>
            <person name="Huang"/>
            <person name="J."/>
            <person name="Sun"/>
            <person name="Y."/>
            <person name="Min"/>
            <person name="J."/>
            <person name="Wang"/>
            <person name="J."/>
            <person name="Fang"/>
            <person name="X."/>
            <person name="Zhao"/>
            <person name="Z."/>
            <person name="Wang"/>
            <person name="S."/>
            <person name="Zhang"/>
            <person name="Y."/>
            <person name="Liu"/>
            <person name="Q."/>
            <person name="Jiang"/>
            <person name="Q."/>
            <person name="Wang"/>
            <person name="X."/>
            <person name="Guo"/>
            <person name="Y."/>
            <person name="Yang"/>
            <person name="C."/>
            <person name="Wang"/>
            <person name="Y."/>
            <person name="Tian"/>
            <person name="F."/>
            <person name="Zhuang"/>
            <person name="G."/>
            <person name="Fan"/>
            <person name="Y."/>
            <person name="Gao"/>
            <person name="Q."/>
            <person name="Li"/>
            <person name="Y."/>
            <person name="Ju"/>
            <person name="Z."/>
            <person name="Li"/>
            <person name="J."/>
            <person name="Li"/>
            <person name="R."/>
            <person name="Hou"/>
            <person name="M."/>
            <person name="Yang"/>
            <person name="G."/>
            <person name="Liu"/>
            <person name="G."/>
            <person name="Liu"/>
            <person name="W."/>
            <person name="Guo"/>
            <person name="J."/>
            <person name="Pan"/>
            <person name="S."/>
            <person name="Fan"/>
            <person name="G."/>
            <person name="Zhang"/>
            <person name="W."/>
            <person name="Zhang"/>
            <person name="R."/>
            <person name="Yu"/>
            <person name="J."/>
            <person name="Zhang"/>
            <person name="X."/>
            <person name="Yin"/>
            <person name="Q."/>
            <person name="Ji"/>
            <person name="C."/>
            <person name="Jin"/>
            <person name="Y."/>
            <person name="Yue"/>
            <person name="G."/>
            <person name="Liu"/>
            <person name="M."/>
            <person name="Xu"/>
            <person name="J."/>
            <person name="Liu"/>
            <person name="S."/>
            <person name="Jordana"/>
            <person name="J."/>
            <person name="Noce"/>
            <person name="A."/>
            <person name="Amills"/>
            <person name="M."/>
            <person name="Wu"/>
            <person name="D.D."/>
            <person name="Li"/>
            <person name="S."/>
            <person name="Zhou"/>
            <person name="X. and Zhong"/>
            <person name="J."/>
        </authorList>
    </citation>
    <scope>NUCLEOTIDE SEQUENCE [LARGE SCALE GENOMIC DNA]</scope>
</reference>
<keyword evidence="3 9" id="KW-0732">Signal</keyword>
<dbReference type="InterPro" id="IPR036179">
    <property type="entry name" value="Ig-like_dom_sf"/>
</dbReference>
<dbReference type="SMART" id="SM00409">
    <property type="entry name" value="IG"/>
    <property type="match status" value="1"/>
</dbReference>
<dbReference type="InterPro" id="IPR051896">
    <property type="entry name" value="TCR_alpha_variable"/>
</dbReference>
<evidence type="ECO:0000256" key="9">
    <source>
        <dbReference type="SAM" id="SignalP"/>
    </source>
</evidence>
<evidence type="ECO:0000256" key="3">
    <source>
        <dbReference type="ARBA" id="ARBA00022729"/>
    </source>
</evidence>
<dbReference type="GO" id="GO:0042101">
    <property type="term" value="C:T cell receptor complex"/>
    <property type="evidence" value="ECO:0007669"/>
    <property type="project" value="UniProtKB-KW"/>
</dbReference>
<dbReference type="PANTHER" id="PTHR19339:SF2">
    <property type="entry name" value="T CELL RECEPTOR ALPHA VARIABLE 22"/>
    <property type="match status" value="1"/>
</dbReference>
<accession>A0A8C4LUK0</accession>
<dbReference type="InterPro" id="IPR013783">
    <property type="entry name" value="Ig-like_fold"/>
</dbReference>
<evidence type="ECO:0000313" key="12">
    <source>
        <dbReference type="Proteomes" id="UP000694387"/>
    </source>
</evidence>
<keyword evidence="8" id="KW-1064">Adaptive immunity</keyword>
<comment type="subunit">
    <text evidence="7">Alpha-beta TR is a heterodimer composed of an alpha and beta chain; disulfide-linked. The alpha-beta TR is associated with the transmembrane signaling CD3 coreceptor proteins to form the TR-CD3 (TcR or TCR). The assembly of alpha-beta TR heterodimers with CD3 occurs in the endoplasmic reticulum where a single alpha-beta TR heterodimer associates with one CD3D-CD3E heterodimer, one CD3G-CD3E heterodimer and one CD247 homodimer forming a stable octameric structure. CD3D-CD3E and CD3G-CD3E heterodimers preferentially associate with TR alpha and TR beta chains, respectively. The association of the CD247 homodimer is the last step of TcR assembly in the endoplasmic reticulum and is required for transport to the cell surface.</text>
</comment>
<dbReference type="InterPro" id="IPR013106">
    <property type="entry name" value="Ig_V-set"/>
</dbReference>
<keyword evidence="6" id="KW-0325">Glycoprotein</keyword>
<dbReference type="PROSITE" id="PS50835">
    <property type="entry name" value="IG_LIKE"/>
    <property type="match status" value="1"/>
</dbReference>
<name>A0A8C4LUK0_EQUAS</name>
<feature type="domain" description="Ig-like" evidence="10">
    <location>
        <begin position="20"/>
        <end position="107"/>
    </location>
</feature>
<dbReference type="OMA" id="YSSEWAS"/>
<dbReference type="SUPFAM" id="SSF48726">
    <property type="entry name" value="Immunoglobulin"/>
    <property type="match status" value="1"/>
</dbReference>
<dbReference type="PANTHER" id="PTHR19339">
    <property type="entry name" value="T CELL RECEPTOR ALPHA VARIABLE 39"/>
    <property type="match status" value="1"/>
</dbReference>
<evidence type="ECO:0000256" key="8">
    <source>
        <dbReference type="ARBA" id="ARBA00043266"/>
    </source>
</evidence>
<reference evidence="11" key="3">
    <citation type="submission" date="2025-09" db="UniProtKB">
        <authorList>
            <consortium name="Ensembl"/>
        </authorList>
    </citation>
    <scope>IDENTIFICATION</scope>
</reference>